<proteinExistence type="predicted"/>
<evidence type="ECO:0000313" key="4">
    <source>
        <dbReference type="Proteomes" id="UP000682733"/>
    </source>
</evidence>
<accession>A0A8S2JNR8</accession>
<reference evidence="3" key="1">
    <citation type="submission" date="2021-02" db="EMBL/GenBank/DDBJ databases">
        <authorList>
            <person name="Nowell W R."/>
        </authorList>
    </citation>
    <scope>NUCLEOTIDE SEQUENCE</scope>
</reference>
<dbReference type="Proteomes" id="UP000682733">
    <property type="component" value="Unassembled WGS sequence"/>
</dbReference>
<dbReference type="EMBL" id="CAJNOK010007931">
    <property type="protein sequence ID" value="CAF1048881.1"/>
    <property type="molecule type" value="Genomic_DNA"/>
</dbReference>
<feature type="compositionally biased region" description="Basic and acidic residues" evidence="1">
    <location>
        <begin position="113"/>
        <end position="134"/>
    </location>
</feature>
<dbReference type="Proteomes" id="UP000677228">
    <property type="component" value="Unassembled WGS sequence"/>
</dbReference>
<evidence type="ECO:0008006" key="5">
    <source>
        <dbReference type="Google" id="ProtNLM"/>
    </source>
</evidence>
<dbReference type="EMBL" id="CAJOBA010007942">
    <property type="protein sequence ID" value="CAF3816345.1"/>
    <property type="molecule type" value="Genomic_DNA"/>
</dbReference>
<organism evidence="3 4">
    <name type="scientific">Didymodactylos carnosus</name>
    <dbReference type="NCBI Taxonomy" id="1234261"/>
    <lineage>
        <taxon>Eukaryota</taxon>
        <taxon>Metazoa</taxon>
        <taxon>Spiralia</taxon>
        <taxon>Gnathifera</taxon>
        <taxon>Rotifera</taxon>
        <taxon>Eurotatoria</taxon>
        <taxon>Bdelloidea</taxon>
        <taxon>Philodinida</taxon>
        <taxon>Philodinidae</taxon>
        <taxon>Didymodactylos</taxon>
    </lineage>
</organism>
<evidence type="ECO:0000313" key="3">
    <source>
        <dbReference type="EMBL" id="CAF3816345.1"/>
    </source>
</evidence>
<feature type="region of interest" description="Disordered" evidence="1">
    <location>
        <begin position="103"/>
        <end position="142"/>
    </location>
</feature>
<protein>
    <recommendedName>
        <fullName evidence="5">Endonuclease/exonuclease/phosphatase domain-containing protein</fullName>
    </recommendedName>
</protein>
<name>A0A8S2JNR8_9BILA</name>
<evidence type="ECO:0000313" key="2">
    <source>
        <dbReference type="EMBL" id="CAF1048881.1"/>
    </source>
</evidence>
<sequence length="754" mass="85834">MLGLRQPVTSEMVGNALNLVYGNDSTMFYNNSAHNVDQSGASYLSGSPPFLTYPQFHQKQFLTSNHYNLGYHSQAMSNQLTQQPHATVTNQLSQSMQTFMKPQQVNATSDIEDNGRKYSDDDMSKDGLSGERTNKRQKKSAQMASGINVVTIPVSTTSNLPRLDVERSVLQVNTGIQGSQDRDEDISSHAVRYAETRYAFPPFIVVLDGHSQVDKIKDELCLYYANKLNIKLEFEGIKTNYRQEMIFFVKNRESFICLFDAEKWPVTLGDLNYKKTLPRRLPPQFSLVIHDVSLSKNIDELLNEMQLVYPDIDNAFRMNNKEKKPTKLVRIDIKSVKTLNDLVQARYMECKQDLPVCKVCGLAFQDLELHRENVGCSGVSKCVRGQGSHVSNDGRCPSIISYRVALTKTMLSVFKSNKQMNQFNRNDNEFPKLGPSSTAPKVWNQTPHNDNLNSLAQKVNSMEILIVKIADMQQQISEQQVLIQEQQQIILQQQSDQQKCVTFCNNEIMKINKKLAINEINVNFHQNYINDLIEPMFLRFVELASALQQTNIIKDNVVWVKIKQLTDHHTKLQDQYMDIRLVAVYAPESKTWRWEDLSPFISSNCCVLGDFNVDMEDSKDKGVEMLIDWADRCCLAAEIPDIPTSSRTLYDACVSAKKKLVLLDYADHNSIYPRHVVNHLRHFIKDFPVKNVPEVQLHEKYRNVPDDVKEDSRSAGGVLHNLFSMSTASANALSSSVARTGEMLTGKSTNNRRQ</sequence>
<dbReference type="AlphaFoldDB" id="A0A8S2JNR8"/>
<comment type="caution">
    <text evidence="3">The sequence shown here is derived from an EMBL/GenBank/DDBJ whole genome shotgun (WGS) entry which is preliminary data.</text>
</comment>
<gene>
    <name evidence="2" type="ORF">OVA965_LOCUS16862</name>
    <name evidence="3" type="ORF">TMI583_LOCUS16871</name>
</gene>
<evidence type="ECO:0000256" key="1">
    <source>
        <dbReference type="SAM" id="MobiDB-lite"/>
    </source>
</evidence>